<name>A0A4Y7SD27_COPMI</name>
<keyword evidence="2" id="KW-1185">Reference proteome</keyword>
<dbReference type="InterPro" id="IPR012597">
    <property type="entry name" value="Pheromone"/>
</dbReference>
<evidence type="ECO:0000313" key="1">
    <source>
        <dbReference type="EMBL" id="TEB19606.1"/>
    </source>
</evidence>
<gene>
    <name evidence="1" type="ORF">FA13DRAFT_1744138</name>
</gene>
<organism evidence="1 2">
    <name type="scientific">Coprinellus micaceus</name>
    <name type="common">Glistening ink-cap mushroom</name>
    <name type="synonym">Coprinus micaceus</name>
    <dbReference type="NCBI Taxonomy" id="71717"/>
    <lineage>
        <taxon>Eukaryota</taxon>
        <taxon>Fungi</taxon>
        <taxon>Dikarya</taxon>
        <taxon>Basidiomycota</taxon>
        <taxon>Agaricomycotina</taxon>
        <taxon>Agaricomycetes</taxon>
        <taxon>Agaricomycetidae</taxon>
        <taxon>Agaricales</taxon>
        <taxon>Agaricineae</taxon>
        <taxon>Psathyrellaceae</taxon>
        <taxon>Coprinellus</taxon>
    </lineage>
</organism>
<evidence type="ECO:0000313" key="2">
    <source>
        <dbReference type="Proteomes" id="UP000298030"/>
    </source>
</evidence>
<dbReference type="AlphaFoldDB" id="A0A4Y7SD27"/>
<reference evidence="1 2" key="1">
    <citation type="journal article" date="2019" name="Nat. Ecol. Evol.">
        <title>Megaphylogeny resolves global patterns of mushroom evolution.</title>
        <authorList>
            <person name="Varga T."/>
            <person name="Krizsan K."/>
            <person name="Foldi C."/>
            <person name="Dima B."/>
            <person name="Sanchez-Garcia M."/>
            <person name="Sanchez-Ramirez S."/>
            <person name="Szollosi G.J."/>
            <person name="Szarkandi J.G."/>
            <person name="Papp V."/>
            <person name="Albert L."/>
            <person name="Andreopoulos W."/>
            <person name="Angelini C."/>
            <person name="Antonin V."/>
            <person name="Barry K.W."/>
            <person name="Bougher N.L."/>
            <person name="Buchanan P."/>
            <person name="Buyck B."/>
            <person name="Bense V."/>
            <person name="Catcheside P."/>
            <person name="Chovatia M."/>
            <person name="Cooper J."/>
            <person name="Damon W."/>
            <person name="Desjardin D."/>
            <person name="Finy P."/>
            <person name="Geml J."/>
            <person name="Haridas S."/>
            <person name="Hughes K."/>
            <person name="Justo A."/>
            <person name="Karasinski D."/>
            <person name="Kautmanova I."/>
            <person name="Kiss B."/>
            <person name="Kocsube S."/>
            <person name="Kotiranta H."/>
            <person name="LaButti K.M."/>
            <person name="Lechner B.E."/>
            <person name="Liimatainen K."/>
            <person name="Lipzen A."/>
            <person name="Lukacs Z."/>
            <person name="Mihaltcheva S."/>
            <person name="Morgado L.N."/>
            <person name="Niskanen T."/>
            <person name="Noordeloos M.E."/>
            <person name="Ohm R.A."/>
            <person name="Ortiz-Santana B."/>
            <person name="Ovrebo C."/>
            <person name="Racz N."/>
            <person name="Riley R."/>
            <person name="Savchenko A."/>
            <person name="Shiryaev A."/>
            <person name="Soop K."/>
            <person name="Spirin V."/>
            <person name="Szebenyi C."/>
            <person name="Tomsovsky M."/>
            <person name="Tulloss R.E."/>
            <person name="Uehling J."/>
            <person name="Grigoriev I.V."/>
            <person name="Vagvolgyi C."/>
            <person name="Papp T."/>
            <person name="Martin F.M."/>
            <person name="Miettinen O."/>
            <person name="Hibbett D.S."/>
            <person name="Nagy L.G."/>
        </authorList>
    </citation>
    <scope>NUCLEOTIDE SEQUENCE [LARGE SCALE GENOMIC DNA]</scope>
    <source>
        <strain evidence="1 2">FP101781</strain>
    </source>
</reference>
<dbReference type="Proteomes" id="UP000298030">
    <property type="component" value="Unassembled WGS sequence"/>
</dbReference>
<sequence>MDCFTELVIDPSFIASDPSEATDVWYSEGDSIPTNEERDRGVDQTMKAFCVVA</sequence>
<evidence type="ECO:0008006" key="3">
    <source>
        <dbReference type="Google" id="ProtNLM"/>
    </source>
</evidence>
<accession>A0A4Y7SD27</accession>
<protein>
    <recommendedName>
        <fullName evidence="3">Pheromone</fullName>
    </recommendedName>
</protein>
<dbReference type="Pfam" id="PF08015">
    <property type="entry name" value="Pheromone"/>
    <property type="match status" value="1"/>
</dbReference>
<dbReference type="GO" id="GO:0016020">
    <property type="term" value="C:membrane"/>
    <property type="evidence" value="ECO:0007669"/>
    <property type="project" value="InterPro"/>
</dbReference>
<dbReference type="EMBL" id="QPFP01000182">
    <property type="protein sequence ID" value="TEB19606.1"/>
    <property type="molecule type" value="Genomic_DNA"/>
</dbReference>
<comment type="caution">
    <text evidence="1">The sequence shown here is derived from an EMBL/GenBank/DDBJ whole genome shotgun (WGS) entry which is preliminary data.</text>
</comment>
<proteinExistence type="predicted"/>
<dbReference type="GO" id="GO:0000772">
    <property type="term" value="F:mating pheromone activity"/>
    <property type="evidence" value="ECO:0007669"/>
    <property type="project" value="InterPro"/>
</dbReference>